<keyword evidence="2 5" id="KW-0812">Transmembrane</keyword>
<sequence>MEDKSMTLTEHLEALRRVLLVCIIALVIATIAVYFGFRDQLLVLIMRPIKEIGINPVFITPWEAFFTTIKICFVAAIFLALPVILWEVWSFILPALHTHERRLVYMLMPASIVLFAAGIVFGYLVVFPAALRFLLVTASEGFTPLISISRYFSFLTMFILPFGAVFQLPLAIMLLTHLGLVTPRFLAKNRKYAILIIFVLAAILTPTPDMISQTLMALPVIALYEVSIWISYLVRRKREEKAKEEGI</sequence>
<dbReference type="GO" id="GO:0033281">
    <property type="term" value="C:TAT protein transport complex"/>
    <property type="evidence" value="ECO:0007669"/>
    <property type="project" value="UniProtKB-UniRule"/>
</dbReference>
<evidence type="ECO:0000256" key="4">
    <source>
        <dbReference type="ARBA" id="ARBA00023136"/>
    </source>
</evidence>
<dbReference type="GO" id="GO:0009977">
    <property type="term" value="F:proton motive force dependent protein transmembrane transporter activity"/>
    <property type="evidence" value="ECO:0007669"/>
    <property type="project" value="TreeGrafter"/>
</dbReference>
<dbReference type="InterPro" id="IPR002033">
    <property type="entry name" value="TatC"/>
</dbReference>
<reference evidence="6 7" key="1">
    <citation type="submission" date="2016-02" db="EMBL/GenBank/DDBJ databases">
        <title>Genome sequence of Moorella mulderi DSM 14980.</title>
        <authorList>
            <person name="Poehlein A."/>
            <person name="Daniel R."/>
        </authorList>
    </citation>
    <scope>NUCLEOTIDE SEQUENCE [LARGE SCALE GENOMIC DNA]</scope>
    <source>
        <strain evidence="6 7">DSM 14980</strain>
    </source>
</reference>
<evidence type="ECO:0000256" key="3">
    <source>
        <dbReference type="ARBA" id="ARBA00022989"/>
    </source>
</evidence>
<dbReference type="PANTHER" id="PTHR30371:SF0">
    <property type="entry name" value="SEC-INDEPENDENT PROTEIN TRANSLOCASE PROTEIN TATC, CHLOROPLASTIC-RELATED"/>
    <property type="match status" value="1"/>
</dbReference>
<evidence type="ECO:0000256" key="5">
    <source>
        <dbReference type="HAMAP-Rule" id="MF_00902"/>
    </source>
</evidence>
<comment type="function">
    <text evidence="5">Part of the twin-arginine translocation (Tat) system that transports large folded proteins containing a characteristic twin-arginine motif in their signal peptide across membranes.</text>
</comment>
<dbReference type="AlphaFoldDB" id="A0A151AZN6"/>
<proteinExistence type="inferred from homology"/>
<comment type="subcellular location">
    <subcellularLocation>
        <location evidence="5">Cell membrane</location>
        <topology evidence="5">Multi-pass membrane protein</topology>
    </subcellularLocation>
    <subcellularLocation>
        <location evidence="1">Membrane</location>
        <topology evidence="1">Multi-pass membrane protein</topology>
    </subcellularLocation>
</comment>
<keyword evidence="5" id="KW-1003">Cell membrane</keyword>
<dbReference type="HAMAP" id="MF_00902">
    <property type="entry name" value="TatC"/>
    <property type="match status" value="1"/>
</dbReference>
<keyword evidence="7" id="KW-1185">Reference proteome</keyword>
<keyword evidence="5" id="KW-0811">Translocation</keyword>
<feature type="transmembrane region" description="Helical" evidence="5">
    <location>
        <begin position="104"/>
        <end position="131"/>
    </location>
</feature>
<feature type="transmembrane region" description="Helical" evidence="5">
    <location>
        <begin position="214"/>
        <end position="234"/>
    </location>
</feature>
<evidence type="ECO:0000256" key="1">
    <source>
        <dbReference type="ARBA" id="ARBA00004141"/>
    </source>
</evidence>
<keyword evidence="5" id="KW-0653">Protein transport</keyword>
<organism evidence="6 7">
    <name type="scientific">Moorella mulderi DSM 14980</name>
    <dbReference type="NCBI Taxonomy" id="1122241"/>
    <lineage>
        <taxon>Bacteria</taxon>
        <taxon>Bacillati</taxon>
        <taxon>Bacillota</taxon>
        <taxon>Clostridia</taxon>
        <taxon>Neomoorellales</taxon>
        <taxon>Neomoorellaceae</taxon>
        <taxon>Neomoorella</taxon>
    </lineage>
</organism>
<feature type="transmembrane region" description="Helical" evidence="5">
    <location>
        <begin position="151"/>
        <end position="180"/>
    </location>
</feature>
<evidence type="ECO:0000256" key="2">
    <source>
        <dbReference type="ARBA" id="ARBA00022692"/>
    </source>
</evidence>
<gene>
    <name evidence="5 6" type="primary">tatC</name>
    <name evidence="6" type="ORF">MOMUL_08970</name>
</gene>
<comment type="subunit">
    <text evidence="5">Forms a complex with TatA.</text>
</comment>
<dbReference type="RefSeq" id="WP_062282044.1">
    <property type="nucleotide sequence ID" value="NZ_LTBC01000002.1"/>
</dbReference>
<feature type="transmembrane region" description="Helical" evidence="5">
    <location>
        <begin position="65"/>
        <end position="92"/>
    </location>
</feature>
<feature type="transmembrane region" description="Helical" evidence="5">
    <location>
        <begin position="18"/>
        <end position="37"/>
    </location>
</feature>
<dbReference type="Proteomes" id="UP000075670">
    <property type="component" value="Unassembled WGS sequence"/>
</dbReference>
<feature type="transmembrane region" description="Helical" evidence="5">
    <location>
        <begin position="192"/>
        <end position="208"/>
    </location>
</feature>
<accession>A0A151AZN6</accession>
<dbReference type="Pfam" id="PF00902">
    <property type="entry name" value="TatC"/>
    <property type="match status" value="1"/>
</dbReference>
<name>A0A151AZN6_9FIRM</name>
<dbReference type="PANTHER" id="PTHR30371">
    <property type="entry name" value="SEC-INDEPENDENT PROTEIN TRANSLOCASE PROTEIN TATC"/>
    <property type="match status" value="1"/>
</dbReference>
<dbReference type="GO" id="GO:0043953">
    <property type="term" value="P:protein transport by the Tat complex"/>
    <property type="evidence" value="ECO:0007669"/>
    <property type="project" value="UniProtKB-UniRule"/>
</dbReference>
<evidence type="ECO:0000313" key="7">
    <source>
        <dbReference type="Proteomes" id="UP000075670"/>
    </source>
</evidence>
<dbReference type="NCBIfam" id="TIGR00945">
    <property type="entry name" value="tatC"/>
    <property type="match status" value="1"/>
</dbReference>
<evidence type="ECO:0000313" key="6">
    <source>
        <dbReference type="EMBL" id="KYH33118.1"/>
    </source>
</evidence>
<comment type="similarity">
    <text evidence="5">Belongs to the TatC family.</text>
</comment>
<comment type="caution">
    <text evidence="6">The sequence shown here is derived from an EMBL/GenBank/DDBJ whole genome shotgun (WGS) entry which is preliminary data.</text>
</comment>
<dbReference type="PRINTS" id="PR01840">
    <property type="entry name" value="TATCFAMILY"/>
</dbReference>
<dbReference type="EMBL" id="LTBC01000002">
    <property type="protein sequence ID" value="KYH33118.1"/>
    <property type="molecule type" value="Genomic_DNA"/>
</dbReference>
<protein>
    <recommendedName>
        <fullName evidence="5">Sec-independent protein translocase protein TatC</fullName>
    </recommendedName>
</protein>
<dbReference type="GO" id="GO:0065002">
    <property type="term" value="P:intracellular protein transmembrane transport"/>
    <property type="evidence" value="ECO:0007669"/>
    <property type="project" value="TreeGrafter"/>
</dbReference>
<keyword evidence="3 5" id="KW-1133">Transmembrane helix</keyword>
<keyword evidence="5" id="KW-0813">Transport</keyword>
<dbReference type="PATRIC" id="fig|1122241.3.peg.945"/>
<dbReference type="OrthoDB" id="9777044at2"/>
<keyword evidence="4 5" id="KW-0472">Membrane</keyword>